<sequence>MSYYPVKERIEKIIDRHNSKFSKAEIHIIDALIKWLRGDHVDITLLYMFEQLIGFDPNRIPDEDKLVIMKLILTAHPDYLFKYDKPEDIARVFKSIPGFEDILKTIFT</sequence>
<reference evidence="1" key="2">
    <citation type="submission" date="2016-06" db="EMBL/GenBank/DDBJ databases">
        <authorList>
            <person name="Kjaerup R.B."/>
            <person name="Dalgaard T.S."/>
            <person name="Juul-Madsen H.R."/>
        </authorList>
    </citation>
    <scope>NUCLEOTIDE SEQUENCE</scope>
</reference>
<evidence type="ECO:0000313" key="1">
    <source>
        <dbReference type="EMBL" id="AOS58414.1"/>
    </source>
</evidence>
<organism evidence="1">
    <name type="scientific">Sulfolobus islandicus filamentous virus 2</name>
    <dbReference type="NCBI Taxonomy" id="1902331"/>
    <lineage>
        <taxon>Viruses</taxon>
        <taxon>Adnaviria</taxon>
        <taxon>Zilligvirae</taxon>
        <taxon>Taleaviricota</taxon>
        <taxon>Tokiviricetes</taxon>
        <taxon>Ligamenvirales</taxon>
        <taxon>Lipothrixviridae</taxon>
        <taxon>Betalipothrixvirus</taxon>
        <taxon>Betalipothrixvirus hveragerdiense</taxon>
        <taxon>Sulfolobus islandicus filamentous virus</taxon>
    </lineage>
</organism>
<dbReference type="Proteomes" id="UP000223173">
    <property type="component" value="Segment"/>
</dbReference>
<name>A0A1D8BJC2_SIFV</name>
<protein>
    <submittedName>
        <fullName evidence="1">SIFV.gp64-like protein</fullName>
    </submittedName>
</protein>
<gene>
    <name evidence="1" type="primary">SIFV2_gp59</name>
</gene>
<proteinExistence type="predicted"/>
<dbReference type="EMBL" id="KX467643">
    <property type="protein sequence ID" value="AOS58414.1"/>
    <property type="molecule type" value="Genomic_DNA"/>
</dbReference>
<accession>A0A1D8BJC2</accession>
<reference evidence="1" key="1">
    <citation type="journal article" date="2014" name="Mol. Microbiol.">
        <title>Inter-viral conflicts that exploit host CRISPR immune systems of Sulfolobus.</title>
        <authorList>
            <person name="Erdmann S."/>
            <person name="Le Moine Bauer S."/>
            <person name="Garrett R.A."/>
        </authorList>
    </citation>
    <scope>NUCLEOTIDE SEQUENCE [LARGE SCALE GENOMIC DNA]</scope>
</reference>